<keyword evidence="6" id="KW-0325">Glycoprotein</keyword>
<dbReference type="AlphaFoldDB" id="A0A1D2AB93"/>
<dbReference type="EMBL" id="GDKF01002419">
    <property type="protein sequence ID" value="JAT76203.1"/>
    <property type="molecule type" value="Transcribed_RNA"/>
</dbReference>
<dbReference type="CDD" id="cd00839">
    <property type="entry name" value="MPP_PAPs"/>
    <property type="match status" value="1"/>
</dbReference>
<dbReference type="Pfam" id="PF00149">
    <property type="entry name" value="Metallophos"/>
    <property type="match status" value="1"/>
</dbReference>
<evidence type="ECO:0000256" key="1">
    <source>
        <dbReference type="ARBA" id="ARBA00004613"/>
    </source>
</evidence>
<evidence type="ECO:0000256" key="4">
    <source>
        <dbReference type="ARBA" id="ARBA00022525"/>
    </source>
</evidence>
<feature type="domain" description="Calcineurin-like phosphoesterase" evidence="8">
    <location>
        <begin position="340"/>
        <end position="514"/>
    </location>
</feature>
<dbReference type="InterPro" id="IPR025733">
    <property type="entry name" value="PAPs_C"/>
</dbReference>
<evidence type="ECO:0000313" key="12">
    <source>
        <dbReference type="EMBL" id="RMZ52967.1"/>
    </source>
</evidence>
<dbReference type="InterPro" id="IPR008963">
    <property type="entry name" value="Purple_acid_Pase-like_N"/>
</dbReference>
<organism evidence="11">
    <name type="scientific">Auxenochlorella protothecoides</name>
    <name type="common">Green microalga</name>
    <name type="synonym">Chlorella protothecoides</name>
    <dbReference type="NCBI Taxonomy" id="3075"/>
    <lineage>
        <taxon>Eukaryota</taxon>
        <taxon>Viridiplantae</taxon>
        <taxon>Chlorophyta</taxon>
        <taxon>core chlorophytes</taxon>
        <taxon>Trebouxiophyceae</taxon>
        <taxon>Chlorellales</taxon>
        <taxon>Chlorellaceae</taxon>
        <taxon>Auxenochlorella</taxon>
    </lineage>
</organism>
<dbReference type="InterPro" id="IPR029052">
    <property type="entry name" value="Metallo-depent_PP-like"/>
</dbReference>
<feature type="chain" id="PRO_5034063456" description="Purple acid phosphatase" evidence="7">
    <location>
        <begin position="26"/>
        <end position="742"/>
    </location>
</feature>
<dbReference type="InterPro" id="IPR041792">
    <property type="entry name" value="MPP_PAP"/>
</dbReference>
<reference evidence="12" key="4">
    <citation type="submission" date="2018-11" db="EMBL/GenBank/DDBJ databases">
        <title>Characterization of plant carbon substrate utilization by Auxenochlorella protothecoides.</title>
        <authorList>
            <person name="Vogler B.W."/>
            <person name="Starkenburg S.R."/>
            <person name="Sudasinghe N."/>
            <person name="Schambach J.Y."/>
            <person name="Rollin J.A."/>
            <person name="Pattathil S."/>
            <person name="Barry A.N."/>
        </authorList>
    </citation>
    <scope>NUCLEOTIDE SEQUENCE [LARGE SCALE GENOMIC DNA]</scope>
    <source>
        <strain evidence="12">UTEX 25</strain>
    </source>
</reference>
<evidence type="ECO:0000256" key="5">
    <source>
        <dbReference type="ARBA" id="ARBA00022729"/>
    </source>
</evidence>
<evidence type="ECO:0000313" key="11">
    <source>
        <dbReference type="EMBL" id="JAT76203.1"/>
    </source>
</evidence>
<dbReference type="GO" id="GO:0003993">
    <property type="term" value="F:acid phosphatase activity"/>
    <property type="evidence" value="ECO:0007669"/>
    <property type="project" value="UniProtKB-EC"/>
</dbReference>
<dbReference type="GO" id="GO:0005576">
    <property type="term" value="C:extracellular region"/>
    <property type="evidence" value="ECO:0007669"/>
    <property type="project" value="UniProtKB-SubCell"/>
</dbReference>
<dbReference type="Gene3D" id="3.60.21.10">
    <property type="match status" value="1"/>
</dbReference>
<reference evidence="12" key="3">
    <citation type="submission" date="2018-10" db="EMBL/GenBank/DDBJ databases">
        <authorList>
            <person name="Hovde B."/>
            <person name="Zhang X."/>
        </authorList>
    </citation>
    <scope>NUCLEOTIDE SEQUENCE [LARGE SCALE GENOMIC DNA]</scope>
    <source>
        <strain evidence="12">UTEX 25</strain>
    </source>
</reference>
<evidence type="ECO:0000259" key="9">
    <source>
        <dbReference type="Pfam" id="PF14008"/>
    </source>
</evidence>
<comment type="similarity">
    <text evidence="2 7">Belongs to the metallophosphoesterase superfamily. Purple acid phosphatase family.</text>
</comment>
<dbReference type="GO" id="GO:0046872">
    <property type="term" value="F:metal ion binding"/>
    <property type="evidence" value="ECO:0007669"/>
    <property type="project" value="InterPro"/>
</dbReference>
<feature type="domain" description="Purple acid phosphatase C-terminal" evidence="9">
    <location>
        <begin position="536"/>
        <end position="597"/>
    </location>
</feature>
<evidence type="ECO:0000256" key="3">
    <source>
        <dbReference type="ARBA" id="ARBA00011738"/>
    </source>
</evidence>
<comment type="subcellular location">
    <subcellularLocation>
        <location evidence="1">Secreted</location>
    </subcellularLocation>
</comment>
<evidence type="ECO:0000256" key="2">
    <source>
        <dbReference type="ARBA" id="ARBA00008723"/>
    </source>
</evidence>
<dbReference type="Pfam" id="PF14008">
    <property type="entry name" value="Metallophos_C"/>
    <property type="match status" value="1"/>
</dbReference>
<gene>
    <name evidence="12" type="ORF">APUTEX25_001086</name>
    <name evidence="11" type="ORF">g.24472</name>
</gene>
<keyword evidence="4" id="KW-0964">Secreted</keyword>
<feature type="signal peptide" evidence="7">
    <location>
        <begin position="1"/>
        <end position="25"/>
    </location>
</feature>
<comment type="subunit">
    <text evidence="3">Homodimer.</text>
</comment>
<dbReference type="PANTHER" id="PTHR45778">
    <property type="entry name" value="PURPLE ACID PHOSPHATASE-RELATED"/>
    <property type="match status" value="1"/>
</dbReference>
<evidence type="ECO:0000259" key="10">
    <source>
        <dbReference type="Pfam" id="PF16656"/>
    </source>
</evidence>
<reference evidence="11" key="1">
    <citation type="submission" date="2015-08" db="EMBL/GenBank/DDBJ databases">
        <authorList>
            <person name="Babu N.S."/>
            <person name="Beckwith C.J."/>
            <person name="Beseler K.G."/>
            <person name="Brison A."/>
            <person name="Carone J.V."/>
            <person name="Caskin T.P."/>
            <person name="Diamond M."/>
            <person name="Durham M.E."/>
            <person name="Foxe J.M."/>
            <person name="Go M."/>
            <person name="Henderson B.A."/>
            <person name="Jones I.B."/>
            <person name="McGettigan J.A."/>
            <person name="Micheletti S.J."/>
            <person name="Nasrallah M.E."/>
            <person name="Ortiz D."/>
            <person name="Piller C.R."/>
            <person name="Privatt S.R."/>
            <person name="Schneider S.L."/>
            <person name="Sharp S."/>
            <person name="Smith T.C."/>
            <person name="Stanton J.D."/>
            <person name="Ullery H.E."/>
            <person name="Wilson R.J."/>
            <person name="Serrano M.G."/>
            <person name="Buck G."/>
            <person name="Lee V."/>
            <person name="Wang Y."/>
            <person name="Carvalho R."/>
            <person name="Voegtly L."/>
            <person name="Shi R."/>
            <person name="Duckworth R."/>
            <person name="Johnson A."/>
            <person name="Loviza R."/>
            <person name="Walstead R."/>
            <person name="Shah Z."/>
            <person name="Kiflezghi M."/>
            <person name="Wade K."/>
            <person name="Ball S.L."/>
            <person name="Bradley K.W."/>
            <person name="Asai D.J."/>
            <person name="Bowman C.A."/>
            <person name="Russell D.A."/>
            <person name="Pope W.H."/>
            <person name="Jacobs-Sera D."/>
            <person name="Hendrix R.W."/>
            <person name="Hatfull G.F."/>
        </authorList>
    </citation>
    <scope>NUCLEOTIDE SEQUENCE</scope>
</reference>
<feature type="domain" description="Purple acid phosphatase N-terminal" evidence="10">
    <location>
        <begin position="149"/>
        <end position="250"/>
    </location>
</feature>
<evidence type="ECO:0000313" key="13">
    <source>
        <dbReference type="Proteomes" id="UP000279271"/>
    </source>
</evidence>
<dbReference type="SUPFAM" id="SSF56300">
    <property type="entry name" value="Metallo-dependent phosphatases"/>
    <property type="match status" value="1"/>
</dbReference>
<evidence type="ECO:0000259" key="8">
    <source>
        <dbReference type="Pfam" id="PF00149"/>
    </source>
</evidence>
<dbReference type="EC" id="3.1.3.2" evidence="7"/>
<dbReference type="SUPFAM" id="SSF49363">
    <property type="entry name" value="Purple acid phosphatase, N-terminal domain"/>
    <property type="match status" value="1"/>
</dbReference>
<keyword evidence="5 7" id="KW-0732">Signal</keyword>
<evidence type="ECO:0000256" key="7">
    <source>
        <dbReference type="RuleBase" id="RU361203"/>
    </source>
</evidence>
<reference evidence="13" key="2">
    <citation type="journal article" date="2018" name="Algal Res.">
        <title>Characterization of plant carbon substrate utilization by Auxenochlorella protothecoides.</title>
        <authorList>
            <person name="Vogler B.W."/>
            <person name="Starkenburg S.R."/>
            <person name="Sudasinghe N."/>
            <person name="Schambach J.Y."/>
            <person name="Rollin J.A."/>
            <person name="Pattathil S."/>
            <person name="Barry A.N."/>
        </authorList>
    </citation>
    <scope>NUCLEOTIDE SEQUENCE [LARGE SCALE GENOMIC DNA]</scope>
    <source>
        <strain evidence="13">UTEX 25</strain>
    </source>
</reference>
<comment type="catalytic activity">
    <reaction evidence="7">
        <text>a phosphate monoester + H2O = an alcohol + phosphate</text>
        <dbReference type="Rhea" id="RHEA:15017"/>
        <dbReference type="ChEBI" id="CHEBI:15377"/>
        <dbReference type="ChEBI" id="CHEBI:30879"/>
        <dbReference type="ChEBI" id="CHEBI:43474"/>
        <dbReference type="ChEBI" id="CHEBI:67140"/>
        <dbReference type="EC" id="3.1.3.2"/>
    </reaction>
</comment>
<proteinExistence type="inferred from homology"/>
<dbReference type="Proteomes" id="UP000279271">
    <property type="component" value="Unassembled WGS sequence"/>
</dbReference>
<dbReference type="Pfam" id="PF16656">
    <property type="entry name" value="Pur_ac_phosph_N"/>
    <property type="match status" value="1"/>
</dbReference>
<sequence>MRMCRGRLTLLVVLAAVALAAPAAARTAPFLPRNLLSTPDTSIVIEVSTNHIEYSGEYVNVSWSGVASPAATDMLAMYLADKDPTTSLPMKYIWTSLSESAGAPGSGSYSFQVYNYYEPIKFLFLRGGFSNKSLVAESEPVTAGNPQQPAQIKLAFTEDPSEMRVTWLTQFEGAPFVRYGLAEDELDAQVPANVTTYTAADLCGAPANSTGWKAPGMINSGVMADLEPNTRYYYVVGDEAANTTSTVSSFISAPGPDDAVKLLAFADVGQYNEDGTKGFGYWYDTYGLFDEFYAIGTLQYTALQAVLVTLSQQADQDGTILVYPALIEEASTGEYHSAWHNGDVSYARGMAWQWDTFGHLMEPLSSRVPTMYSPGNHEYDWPTAHDSQFAEAIDSGGECGVPYKMRAPMPTVSSDDLFYSIDHGPIHFLQLNTEARFDEDSEQYKFVVRDLLTVDRSKTPWVVVGFHRMMYTDAFDGVSEASAQRVAAEMRGVFEAMFVYFGVDMTWQGHNHVYQRTCPVFNNTCVGYDKEGVARGPIHVTMGHAGFMLSPSYQPVEAAAYADTPELAFFGYCRAEVNRTHFNLQMLDALNQTVRDEIRLYKPLGWELDVNATQALIFDTPGAPFTDNPTNAGFKYIISTIFPKLLLSDIVGALSIIGQGTPIYEKLNAHPSRPISAEFMTQTAQSVIDFVTPLVNATNLQEIAGAALPMSAEAIMESFDWVASAWKGRIAELVGAQDYAEA</sequence>
<evidence type="ECO:0000256" key="6">
    <source>
        <dbReference type="ARBA" id="ARBA00023180"/>
    </source>
</evidence>
<accession>A0A1D2AB93</accession>
<dbReference type="EMBL" id="QOKY01000202">
    <property type="protein sequence ID" value="RMZ52967.1"/>
    <property type="molecule type" value="Genomic_DNA"/>
</dbReference>
<name>A0A1D2AB93_AUXPR</name>
<keyword evidence="7" id="KW-0378">Hydrolase</keyword>
<dbReference type="InterPro" id="IPR015914">
    <property type="entry name" value="PAPs_N"/>
</dbReference>
<protein>
    <recommendedName>
        <fullName evidence="7">Purple acid phosphatase</fullName>
        <ecNumber evidence="7">3.1.3.2</ecNumber>
    </recommendedName>
</protein>
<dbReference type="Gene3D" id="2.60.40.380">
    <property type="entry name" value="Purple acid phosphatase-like, N-terminal"/>
    <property type="match status" value="1"/>
</dbReference>
<dbReference type="InterPro" id="IPR004843">
    <property type="entry name" value="Calcineurin-like_PHP"/>
</dbReference>